<accession>A0ABD1ZEA3</accession>
<sequence length="139" mass="15628">MPGYQQKKKDELGSNPRAEGAGRSSVRAEGAERSSARAESASAYRAAVEDVLRQIDELEQMLIRYGLRGEMPFFGFHTEIVAGVHVVNRGRDPITTIVVFLGERQVRTEKTGEEHYKRKNERGVHGNKVYKFCFKLGEG</sequence>
<name>A0ABD1ZEA3_9MARC</name>
<proteinExistence type="predicted"/>
<dbReference type="AlphaFoldDB" id="A0ABD1ZEA3"/>
<evidence type="ECO:0000313" key="3">
    <source>
        <dbReference type="Proteomes" id="UP001605036"/>
    </source>
</evidence>
<organism evidence="2 3">
    <name type="scientific">Riccia fluitans</name>
    <dbReference type="NCBI Taxonomy" id="41844"/>
    <lineage>
        <taxon>Eukaryota</taxon>
        <taxon>Viridiplantae</taxon>
        <taxon>Streptophyta</taxon>
        <taxon>Embryophyta</taxon>
        <taxon>Marchantiophyta</taxon>
        <taxon>Marchantiopsida</taxon>
        <taxon>Marchantiidae</taxon>
        <taxon>Marchantiales</taxon>
        <taxon>Ricciaceae</taxon>
        <taxon>Riccia</taxon>
    </lineage>
</organism>
<evidence type="ECO:0000256" key="1">
    <source>
        <dbReference type="SAM" id="MobiDB-lite"/>
    </source>
</evidence>
<comment type="caution">
    <text evidence="2">The sequence shown here is derived from an EMBL/GenBank/DDBJ whole genome shotgun (WGS) entry which is preliminary data.</text>
</comment>
<gene>
    <name evidence="2" type="ORF">R1flu_012549</name>
</gene>
<feature type="region of interest" description="Disordered" evidence="1">
    <location>
        <begin position="1"/>
        <end position="44"/>
    </location>
</feature>
<dbReference type="Proteomes" id="UP001605036">
    <property type="component" value="Unassembled WGS sequence"/>
</dbReference>
<reference evidence="2 3" key="1">
    <citation type="submission" date="2024-09" db="EMBL/GenBank/DDBJ databases">
        <title>Chromosome-scale assembly of Riccia fluitans.</title>
        <authorList>
            <person name="Paukszto L."/>
            <person name="Sawicki J."/>
            <person name="Karawczyk K."/>
            <person name="Piernik-Szablinska J."/>
            <person name="Szczecinska M."/>
            <person name="Mazdziarz M."/>
        </authorList>
    </citation>
    <scope>NUCLEOTIDE SEQUENCE [LARGE SCALE GENOMIC DNA]</scope>
    <source>
        <strain evidence="2">Rf_01</strain>
        <tissue evidence="2">Aerial parts of the thallus</tissue>
    </source>
</reference>
<keyword evidence="3" id="KW-1185">Reference proteome</keyword>
<dbReference type="EMBL" id="JBHFFA010000002">
    <property type="protein sequence ID" value="KAL2644962.1"/>
    <property type="molecule type" value="Genomic_DNA"/>
</dbReference>
<evidence type="ECO:0000313" key="2">
    <source>
        <dbReference type="EMBL" id="KAL2644962.1"/>
    </source>
</evidence>
<protein>
    <submittedName>
        <fullName evidence="2">Uncharacterized protein</fullName>
    </submittedName>
</protein>